<dbReference type="PRINTS" id="PR00032">
    <property type="entry name" value="HTHARAC"/>
</dbReference>
<dbReference type="Gene3D" id="1.10.10.60">
    <property type="entry name" value="Homeodomain-like"/>
    <property type="match status" value="1"/>
</dbReference>
<evidence type="ECO:0000313" key="6">
    <source>
        <dbReference type="Proteomes" id="UP000557872"/>
    </source>
</evidence>
<dbReference type="Pfam" id="PF12833">
    <property type="entry name" value="HTH_18"/>
    <property type="match status" value="1"/>
</dbReference>
<proteinExistence type="predicted"/>
<keyword evidence="3" id="KW-0804">Transcription</keyword>
<dbReference type="SUPFAM" id="SSF55785">
    <property type="entry name" value="PYP-like sensor domain (PAS domain)"/>
    <property type="match status" value="1"/>
</dbReference>
<keyword evidence="6" id="KW-1185">Reference proteome</keyword>
<evidence type="ECO:0000256" key="2">
    <source>
        <dbReference type="ARBA" id="ARBA00023125"/>
    </source>
</evidence>
<feature type="domain" description="HTH araC/xylS-type" evidence="4">
    <location>
        <begin position="145"/>
        <end position="242"/>
    </location>
</feature>
<dbReference type="InterPro" id="IPR013656">
    <property type="entry name" value="PAS_4"/>
</dbReference>
<dbReference type="RefSeq" id="WP_227021353.1">
    <property type="nucleotide sequence ID" value="NZ_JACBAZ010000002.1"/>
</dbReference>
<dbReference type="InterPro" id="IPR018060">
    <property type="entry name" value="HTH_AraC"/>
</dbReference>
<dbReference type="SMART" id="SM00342">
    <property type="entry name" value="HTH_ARAC"/>
    <property type="match status" value="1"/>
</dbReference>
<organism evidence="5 6">
    <name type="scientific">Oceaniferula marina</name>
    <dbReference type="NCBI Taxonomy" id="2748318"/>
    <lineage>
        <taxon>Bacteria</taxon>
        <taxon>Pseudomonadati</taxon>
        <taxon>Verrucomicrobiota</taxon>
        <taxon>Verrucomicrobiia</taxon>
        <taxon>Verrucomicrobiales</taxon>
        <taxon>Verrucomicrobiaceae</taxon>
        <taxon>Oceaniferula</taxon>
    </lineage>
</organism>
<dbReference type="InterPro" id="IPR035965">
    <property type="entry name" value="PAS-like_dom_sf"/>
</dbReference>
<evidence type="ECO:0000256" key="3">
    <source>
        <dbReference type="ARBA" id="ARBA00023163"/>
    </source>
</evidence>
<dbReference type="Proteomes" id="UP000557872">
    <property type="component" value="Unassembled WGS sequence"/>
</dbReference>
<name>A0A851GKH6_9BACT</name>
<evidence type="ECO:0000256" key="1">
    <source>
        <dbReference type="ARBA" id="ARBA00023015"/>
    </source>
</evidence>
<evidence type="ECO:0000259" key="4">
    <source>
        <dbReference type="PROSITE" id="PS01124"/>
    </source>
</evidence>
<dbReference type="EMBL" id="JACBAZ010000002">
    <property type="protein sequence ID" value="NWK55597.1"/>
    <property type="molecule type" value="Genomic_DNA"/>
</dbReference>
<dbReference type="InterPro" id="IPR009057">
    <property type="entry name" value="Homeodomain-like_sf"/>
</dbReference>
<gene>
    <name evidence="5" type="ORF">HW115_08235</name>
</gene>
<dbReference type="GO" id="GO:0003700">
    <property type="term" value="F:DNA-binding transcription factor activity"/>
    <property type="evidence" value="ECO:0007669"/>
    <property type="project" value="InterPro"/>
</dbReference>
<dbReference type="Pfam" id="PF08448">
    <property type="entry name" value="PAS_4"/>
    <property type="match status" value="1"/>
</dbReference>
<dbReference type="Gene3D" id="3.30.450.20">
    <property type="entry name" value="PAS domain"/>
    <property type="match status" value="1"/>
</dbReference>
<evidence type="ECO:0000313" key="5">
    <source>
        <dbReference type="EMBL" id="NWK55597.1"/>
    </source>
</evidence>
<dbReference type="PANTHER" id="PTHR43280:SF2">
    <property type="entry name" value="HTH-TYPE TRANSCRIPTIONAL REGULATOR EXSA"/>
    <property type="match status" value="1"/>
</dbReference>
<dbReference type="GO" id="GO:0043565">
    <property type="term" value="F:sequence-specific DNA binding"/>
    <property type="evidence" value="ECO:0007669"/>
    <property type="project" value="InterPro"/>
</dbReference>
<dbReference type="AlphaFoldDB" id="A0A851GKH6"/>
<sequence length="250" mass="29097">MMDDFRHLFPNGSCDPGIIGPAYHLLEKMSGIRFVLKDLEGRYLYVNRCWLETNGLKELGQVVGKTAADLFPVWRAGRYLREDQRVITEGMIYDYEEFLLNSDGELERWRTVKAPWMEEDVIRGYVNIGTRLDSLEIEQRSDEIPDIIRMVASRACEPISIEEMAKEFNVSKRTLERKFKEEMQETLGSFRLKCRTLRAKRMLREGKTAADVATACGFCDQSHFSKVFKKQMGQSPKAYQLSLSRKRKEE</sequence>
<dbReference type="SUPFAM" id="SSF46689">
    <property type="entry name" value="Homeodomain-like"/>
    <property type="match status" value="1"/>
</dbReference>
<keyword evidence="2" id="KW-0238">DNA-binding</keyword>
<protein>
    <submittedName>
        <fullName evidence="5">Helix-turn-helix domain-containing protein</fullName>
    </submittedName>
</protein>
<comment type="caution">
    <text evidence="5">The sequence shown here is derived from an EMBL/GenBank/DDBJ whole genome shotgun (WGS) entry which is preliminary data.</text>
</comment>
<dbReference type="PROSITE" id="PS01124">
    <property type="entry name" value="HTH_ARAC_FAMILY_2"/>
    <property type="match status" value="1"/>
</dbReference>
<accession>A0A851GKH6</accession>
<dbReference type="PANTHER" id="PTHR43280">
    <property type="entry name" value="ARAC-FAMILY TRANSCRIPTIONAL REGULATOR"/>
    <property type="match status" value="1"/>
</dbReference>
<reference evidence="5 6" key="1">
    <citation type="submission" date="2020-07" db="EMBL/GenBank/DDBJ databases">
        <title>Roseicoccus Jingziensis gen. nov., sp. nov., isolated from coastal seawater.</title>
        <authorList>
            <person name="Feng X."/>
        </authorList>
    </citation>
    <scope>NUCLEOTIDE SEQUENCE [LARGE SCALE GENOMIC DNA]</scope>
    <source>
        <strain evidence="5 6">N1E253</strain>
    </source>
</reference>
<keyword evidence="1" id="KW-0805">Transcription regulation</keyword>
<dbReference type="InterPro" id="IPR020449">
    <property type="entry name" value="Tscrpt_reg_AraC-type_HTH"/>
</dbReference>